<accession>A0A813A162</accession>
<name>A0A813A162_9DINO</name>
<gene>
    <name evidence="1" type="ORF">SNEC2469_LOCUS26180</name>
</gene>
<protein>
    <submittedName>
        <fullName evidence="1">Uncharacterized protein</fullName>
    </submittedName>
</protein>
<reference evidence="1" key="1">
    <citation type="submission" date="2021-02" db="EMBL/GenBank/DDBJ databases">
        <authorList>
            <person name="Dougan E. K."/>
            <person name="Rhodes N."/>
            <person name="Thang M."/>
            <person name="Chan C."/>
        </authorList>
    </citation>
    <scope>NUCLEOTIDE SEQUENCE</scope>
</reference>
<proteinExistence type="predicted"/>
<sequence>MIRALDSFDFVGNGYWSNFRDGFSRIGMEYYLPVDAPGCESCARECLNYPDDACIAFNTDGGDCSNAANCMVYTELGTPYSHEITRAFTRKPASVTTTASPTTVTTTKAWDFELALSCSPKRDKVAFYSVGSGTCQDAQGREATAASRPLSTRAGCEAHCEEMSECLGYFIQPELCTLYLSSSLDIPDGWSLEANLDSTVVDIVQGSGTPALANCMKKGLHYCGWTPKPSTGTPLNCGGSAVECC</sequence>
<dbReference type="Proteomes" id="UP000601435">
    <property type="component" value="Unassembled WGS sequence"/>
</dbReference>
<evidence type="ECO:0000313" key="2">
    <source>
        <dbReference type="Proteomes" id="UP000601435"/>
    </source>
</evidence>
<evidence type="ECO:0000313" key="1">
    <source>
        <dbReference type="EMBL" id="CAE7848062.1"/>
    </source>
</evidence>
<dbReference type="AlphaFoldDB" id="A0A813A162"/>
<dbReference type="EMBL" id="CAJNJA010052808">
    <property type="protein sequence ID" value="CAE7848062.1"/>
    <property type="molecule type" value="Genomic_DNA"/>
</dbReference>
<keyword evidence="2" id="KW-1185">Reference proteome</keyword>
<organism evidence="1 2">
    <name type="scientific">Symbiodinium necroappetens</name>
    <dbReference type="NCBI Taxonomy" id="1628268"/>
    <lineage>
        <taxon>Eukaryota</taxon>
        <taxon>Sar</taxon>
        <taxon>Alveolata</taxon>
        <taxon>Dinophyceae</taxon>
        <taxon>Suessiales</taxon>
        <taxon>Symbiodiniaceae</taxon>
        <taxon>Symbiodinium</taxon>
    </lineage>
</organism>
<comment type="caution">
    <text evidence="1">The sequence shown here is derived from an EMBL/GenBank/DDBJ whole genome shotgun (WGS) entry which is preliminary data.</text>
</comment>